<proteinExistence type="predicted"/>
<dbReference type="RefSeq" id="WP_346582562.1">
    <property type="nucleotide sequence ID" value="NZ_JBDJLH010000001.1"/>
</dbReference>
<dbReference type="Pfam" id="PF16138">
    <property type="entry name" value="DUF4846"/>
    <property type="match status" value="1"/>
</dbReference>
<dbReference type="PROSITE" id="PS51257">
    <property type="entry name" value="PROKAR_LIPOPROTEIN"/>
    <property type="match status" value="1"/>
</dbReference>
<organism evidence="2 3">
    <name type="scientific">Sphingobacterium kitahiroshimense</name>
    <dbReference type="NCBI Taxonomy" id="470446"/>
    <lineage>
        <taxon>Bacteria</taxon>
        <taxon>Pseudomonadati</taxon>
        <taxon>Bacteroidota</taxon>
        <taxon>Sphingobacteriia</taxon>
        <taxon>Sphingobacteriales</taxon>
        <taxon>Sphingobacteriaceae</taxon>
        <taxon>Sphingobacterium</taxon>
    </lineage>
</organism>
<gene>
    <name evidence="2" type="ORF">ABE541_20720</name>
</gene>
<reference evidence="2 3" key="1">
    <citation type="submission" date="2024-04" db="EMBL/GenBank/DDBJ databases">
        <title>WGS of bacteria from Torrens River.</title>
        <authorList>
            <person name="Wyrsch E.R."/>
            <person name="Drigo B."/>
        </authorList>
    </citation>
    <scope>NUCLEOTIDE SEQUENCE [LARGE SCALE GENOMIC DNA]</scope>
    <source>
        <strain evidence="2 3">TWI391</strain>
    </source>
</reference>
<keyword evidence="1" id="KW-0732">Signal</keyword>
<name>A0ABV0C271_9SPHI</name>
<dbReference type="Proteomes" id="UP001409291">
    <property type="component" value="Unassembled WGS sequence"/>
</dbReference>
<protein>
    <submittedName>
        <fullName evidence="2">DUF4846 domain-containing protein</fullName>
    </submittedName>
</protein>
<evidence type="ECO:0000313" key="2">
    <source>
        <dbReference type="EMBL" id="MEN5379702.1"/>
    </source>
</evidence>
<evidence type="ECO:0000256" key="1">
    <source>
        <dbReference type="SAM" id="SignalP"/>
    </source>
</evidence>
<dbReference type="EMBL" id="JBDJNQ010000011">
    <property type="protein sequence ID" value="MEN5379702.1"/>
    <property type="molecule type" value="Genomic_DNA"/>
</dbReference>
<dbReference type="InterPro" id="IPR032315">
    <property type="entry name" value="DUF4846"/>
</dbReference>
<keyword evidence="3" id="KW-1185">Reference proteome</keyword>
<sequence length="275" mass="31961">MKILYLISVPFVLMSCTASSNQNKSQDKPEQLHVVDGYNQKLIDPQGKTIKDRFLPPVGYDRENYKKNEFGYFLQQLPLKPIESLVTYYNGRTKDRRDIYASVIDLPIGKRDLHQCADAVMRLRADYLYQNKKYKDIHFNFLSDGKPRYYEQFAAGDYTYPKYWKYLENIFAYANTSSLHDELTTVKSMDDVQIGDTFVQKGNPIGHAIIIVDIAVNPKNGQKLVLMAQSYMPAQELQIINNPVNKSLSPWYVLSGDVIRTPEWKFYPQNLKTWN</sequence>
<evidence type="ECO:0000313" key="3">
    <source>
        <dbReference type="Proteomes" id="UP001409291"/>
    </source>
</evidence>
<accession>A0ABV0C271</accession>
<comment type="caution">
    <text evidence="2">The sequence shown here is derived from an EMBL/GenBank/DDBJ whole genome shotgun (WGS) entry which is preliminary data.</text>
</comment>
<feature type="signal peptide" evidence="1">
    <location>
        <begin position="1"/>
        <end position="20"/>
    </location>
</feature>
<feature type="chain" id="PRO_5046553254" evidence="1">
    <location>
        <begin position="21"/>
        <end position="275"/>
    </location>
</feature>